<proteinExistence type="inferred from homology"/>
<dbReference type="GO" id="GO:0008494">
    <property type="term" value="F:translation activator activity"/>
    <property type="evidence" value="ECO:0007669"/>
    <property type="project" value="EnsemblFungi"/>
</dbReference>
<dbReference type="PANTHER" id="PTHR47936:SF1">
    <property type="entry name" value="PENTATRICOPEPTIDE REPEAT-CONTAINING PROTEIN GUN1, CHLOROPLASTIC"/>
    <property type="match status" value="1"/>
</dbReference>
<comment type="subunit">
    <text evidence="7">Binds to mitochondrial small subunit 15S rRNA.</text>
</comment>
<dbReference type="STRING" id="1064592.G0VKH9"/>
<keyword evidence="11" id="KW-1185">Reference proteome</keyword>
<dbReference type="GO" id="GO:0006397">
    <property type="term" value="P:mRNA processing"/>
    <property type="evidence" value="ECO:0007669"/>
    <property type="project" value="UniProtKB-KW"/>
</dbReference>
<organism evidence="10 11">
    <name type="scientific">Naumovozyma castellii</name>
    <name type="common">Yeast</name>
    <name type="synonym">Saccharomyces castellii</name>
    <dbReference type="NCBI Taxonomy" id="27288"/>
    <lineage>
        <taxon>Eukaryota</taxon>
        <taxon>Fungi</taxon>
        <taxon>Dikarya</taxon>
        <taxon>Ascomycota</taxon>
        <taxon>Saccharomycotina</taxon>
        <taxon>Saccharomycetes</taxon>
        <taxon>Saccharomycetales</taxon>
        <taxon>Saccharomycetaceae</taxon>
        <taxon>Naumovozyma</taxon>
    </lineage>
</organism>
<evidence type="ECO:0000256" key="6">
    <source>
        <dbReference type="ARBA" id="ARBA00044493"/>
    </source>
</evidence>
<dbReference type="GeneID" id="96905714"/>
<feature type="repeat" description="PPR" evidence="9">
    <location>
        <begin position="337"/>
        <end position="371"/>
    </location>
</feature>
<dbReference type="Proteomes" id="UP000001640">
    <property type="component" value="Chromosome 10"/>
</dbReference>
<keyword evidence="5" id="KW-0508">mRNA splicing</keyword>
<comment type="subcellular location">
    <subcellularLocation>
        <location evidence="1">Mitochondrion</location>
    </subcellularLocation>
</comment>
<reference evidence="10 11" key="1">
    <citation type="journal article" date="2011" name="Proc. Natl. Acad. Sci. U.S.A.">
        <title>Evolutionary erosion of yeast sex chromosomes by mating-type switching accidents.</title>
        <authorList>
            <person name="Gordon J.L."/>
            <person name="Armisen D."/>
            <person name="Proux-Wera E."/>
            <person name="Oheigeartaigh S.S."/>
            <person name="Byrne K.P."/>
            <person name="Wolfe K.H."/>
        </authorList>
    </citation>
    <scope>NUCLEOTIDE SEQUENCE [LARGE SCALE GENOMIC DNA]</scope>
    <source>
        <strain evidence="11">ATCC 76901 / BCRC 22586 / CBS 4309 / NBRC 1992 / NRRL Y-12630</strain>
    </source>
</reference>
<dbReference type="GO" id="GO:0070134">
    <property type="term" value="P:positive regulation of mitochondrial translational initiation"/>
    <property type="evidence" value="ECO:0007669"/>
    <property type="project" value="EnsemblFungi"/>
</dbReference>
<dbReference type="OrthoDB" id="185373at2759"/>
<dbReference type="InterPro" id="IPR002885">
    <property type="entry name" value="PPR_rpt"/>
</dbReference>
<gene>
    <name evidence="10" type="primary">NCAS0J00330</name>
    <name evidence="10" type="ordered locus">NCAS_0J00330</name>
</gene>
<dbReference type="GO" id="GO:0033617">
    <property type="term" value="P:mitochondrial respiratory chain complex IV assembly"/>
    <property type="evidence" value="ECO:0007669"/>
    <property type="project" value="EnsemblFungi"/>
</dbReference>
<evidence type="ECO:0000256" key="3">
    <source>
        <dbReference type="ARBA" id="ARBA00022664"/>
    </source>
</evidence>
<evidence type="ECO:0000256" key="4">
    <source>
        <dbReference type="ARBA" id="ARBA00022737"/>
    </source>
</evidence>
<keyword evidence="3" id="KW-0507">mRNA processing</keyword>
<dbReference type="GO" id="GO:0008380">
    <property type="term" value="P:RNA splicing"/>
    <property type="evidence" value="ECO:0007669"/>
    <property type="project" value="UniProtKB-KW"/>
</dbReference>
<dbReference type="PROSITE" id="PS51375">
    <property type="entry name" value="PPR"/>
    <property type="match status" value="1"/>
</dbReference>
<name>G0VKH9_NAUCA</name>
<dbReference type="KEGG" id="ncs:NCAS_0J00330"/>
<dbReference type="OMA" id="HGYNLIH"/>
<dbReference type="GO" id="GO:0003729">
    <property type="term" value="F:mRNA binding"/>
    <property type="evidence" value="ECO:0007669"/>
    <property type="project" value="EnsemblFungi"/>
</dbReference>
<keyword evidence="4" id="KW-0677">Repeat</keyword>
<comment type="function">
    <text evidence="6">Regulates mitochondrial small subunit maturation by controlling 15S rRNA 5'-end processing. Localizes to the 5' precursor of the 15S rRNA in a position that is subsequently occupied by mS47 in the mature yeast mtSSU. Uses structure and sequence-specific RNA recognition, binding to a single-stranded region of the precursor and specifically recognizing bases -6 to -1. The exchange of Ccm1 for mS47 is coupled to the irreversible removal of precursor rRNA that is accompanied by conformational changes of the mitoribosomal proteins uS5m and mS26. These conformational changes signal completion of 5'-end rRNA processing through protection of the mature 5'-end of the 15S rRNA and stabilization of mS47. The removal of the 5' precursor together with the dissociation of Ccm1 may be catalyzed by the 5'-3' exoribonuclease Pet127. Involved in the specific removal of group I introns in mitochondrial encoded transcripts.</text>
</comment>
<evidence type="ECO:0000313" key="11">
    <source>
        <dbReference type="Proteomes" id="UP000001640"/>
    </source>
</evidence>
<dbReference type="InterPro" id="IPR011990">
    <property type="entry name" value="TPR-like_helical_dom_sf"/>
</dbReference>
<dbReference type="Gene3D" id="1.25.40.10">
    <property type="entry name" value="Tetratricopeptide repeat domain"/>
    <property type="match status" value="2"/>
</dbReference>
<dbReference type="eggNOG" id="KOG4197">
    <property type="taxonomic scope" value="Eukaryota"/>
</dbReference>
<evidence type="ECO:0000256" key="9">
    <source>
        <dbReference type="PROSITE-ProRule" id="PRU00708"/>
    </source>
</evidence>
<reference key="2">
    <citation type="submission" date="2011-08" db="EMBL/GenBank/DDBJ databases">
        <title>Genome sequence of Naumovozyma castellii.</title>
        <authorList>
            <person name="Gordon J.L."/>
            <person name="Armisen D."/>
            <person name="Proux-Wera E."/>
            <person name="OhEigeartaigh S.S."/>
            <person name="Byrne K.P."/>
            <person name="Wolfe K.H."/>
        </authorList>
    </citation>
    <scope>NUCLEOTIDE SEQUENCE</scope>
    <source>
        <strain>Type strain:CBS 4309</strain>
    </source>
</reference>
<dbReference type="RefSeq" id="XP_003678355.1">
    <property type="nucleotide sequence ID" value="XM_003678307.1"/>
</dbReference>
<dbReference type="EMBL" id="HE576761">
    <property type="protein sequence ID" value="CCC72013.1"/>
    <property type="molecule type" value="Genomic_DNA"/>
</dbReference>
<comment type="similarity">
    <text evidence="2">Belongs to the CCM1 family.</text>
</comment>
<evidence type="ECO:0000313" key="10">
    <source>
        <dbReference type="EMBL" id="CCC72013.1"/>
    </source>
</evidence>
<dbReference type="PANTHER" id="PTHR47936">
    <property type="entry name" value="PPR_LONG DOMAIN-CONTAINING PROTEIN"/>
    <property type="match status" value="1"/>
</dbReference>
<dbReference type="InParanoid" id="G0VKH9"/>
<evidence type="ECO:0000256" key="1">
    <source>
        <dbReference type="ARBA" id="ARBA00004173"/>
    </source>
</evidence>
<dbReference type="HOGENOM" id="CLU_306786_0_0_1"/>
<dbReference type="Pfam" id="PF01535">
    <property type="entry name" value="PPR"/>
    <property type="match status" value="1"/>
</dbReference>
<evidence type="ECO:0000256" key="7">
    <source>
        <dbReference type="ARBA" id="ARBA00044511"/>
    </source>
</evidence>
<evidence type="ECO:0000256" key="5">
    <source>
        <dbReference type="ARBA" id="ARBA00023187"/>
    </source>
</evidence>
<accession>G0VKH9</accession>
<dbReference type="FunCoup" id="G0VKH9">
    <property type="interactions" value="109"/>
</dbReference>
<sequence>MRRYVVPATQVMRDKIRNAQIPKGLKYILSVNNNSKALSTKECTALSAHFFAPKDNKNITPDLRLYVSQFLYRKEAYQLLLNFGKHFFIDNSNGTSGKSLTLRNDLVSAELKCFLFALIRLNNLPYLDIVMGRIISQFSLTQKETVIHILNAVFNYMILRSKDHITNLNCQEIIIHWVKWMKLLNGHCEFSNYSTYKYILRSLSIYIRTLNAEEKKSLLDCLEKIKLILGAQSASQFATTLISIFTRHRDFNMVEPLWFYKTNNDLQLSSFDLTSILQTYCHYGKFNLVASTFEHYPEAHDDSAQFDYCLIAHSKLSDWEGLQKQFNSLFGIGKLPNIKEYGIVMFALAQMGELESVEQLYAQLLRRGMLPTYAVLESLLISYYKAGDYIGCFTQFELFQKYAIQPTSSTYTIIFKAYRGMSDIDGALRFLRRKTSKETVKITETHFAILIQMCSKTTNYLIAAELFHIMKSHYNIIPTGKSVAALMDVYIESGLYEKALSLFDEYTQQDNKVSRDDEMLQDNVISVYNKAILVHIKRNEPEKCESLFEKVTQLQIPTDSPFYKMMIQYMIETKKDYPSALDILDKLLTSDTVQATTSHFEVIMAHCNHISYHEGIFQLYKKMNEYNVPMNSRILYYLIKSTFKVNITNKEGVDNAIELLNEIMENVARGTMNVTINRLHPSVMAWPMRVITKYYSPKDALNLFNKYHQLFYGKDDTIMSNKFSILRSFMVLFAEIEQWEQFERVYEKFLARLETIEQLPSHTVKNSKLKGLFIGIISYKIRQLNATQQIDKLPGLVENLQSRGFILDNKSWNDVILALFQDPRTIHDGLKLVNDKFIHGFNLIHKYRFLKNKKENAELRDGKEPWLLSQKEKDPNSFQPKLYLKSDVYLRIMESLDGYLNSLGETHLDDTIKSFLSKYGYFMKSYLMTPRINVTGWESFENDHMQYLQQLRQMKRIVPLSEY</sequence>
<evidence type="ECO:0000256" key="8">
    <source>
        <dbReference type="ARBA" id="ARBA00044527"/>
    </source>
</evidence>
<dbReference type="AlphaFoldDB" id="G0VKH9"/>
<evidence type="ECO:0000256" key="2">
    <source>
        <dbReference type="ARBA" id="ARBA00006192"/>
    </source>
</evidence>
<dbReference type="GO" id="GO:0005743">
    <property type="term" value="C:mitochondrial inner membrane"/>
    <property type="evidence" value="ECO:0007669"/>
    <property type="project" value="EnsemblFungi"/>
</dbReference>
<protein>
    <recommendedName>
        <fullName evidence="8">Mitochondrial 15S rRNA processing factor CCM1</fullName>
    </recommendedName>
</protein>